<organism evidence="1 2">
    <name type="scientific">Centaurea solstitialis</name>
    <name type="common">yellow star-thistle</name>
    <dbReference type="NCBI Taxonomy" id="347529"/>
    <lineage>
        <taxon>Eukaryota</taxon>
        <taxon>Viridiplantae</taxon>
        <taxon>Streptophyta</taxon>
        <taxon>Embryophyta</taxon>
        <taxon>Tracheophyta</taxon>
        <taxon>Spermatophyta</taxon>
        <taxon>Magnoliopsida</taxon>
        <taxon>eudicotyledons</taxon>
        <taxon>Gunneridae</taxon>
        <taxon>Pentapetalae</taxon>
        <taxon>asterids</taxon>
        <taxon>campanulids</taxon>
        <taxon>Asterales</taxon>
        <taxon>Asteraceae</taxon>
        <taxon>Carduoideae</taxon>
        <taxon>Cardueae</taxon>
        <taxon>Centaureinae</taxon>
        <taxon>Centaurea</taxon>
    </lineage>
</organism>
<evidence type="ECO:0000313" key="2">
    <source>
        <dbReference type="Proteomes" id="UP001172457"/>
    </source>
</evidence>
<dbReference type="Gene3D" id="3.40.395.10">
    <property type="entry name" value="Adenoviral Proteinase, Chain A"/>
    <property type="match status" value="1"/>
</dbReference>
<sequence>MFNYPIASTRVPDNECGEMSKQPDVDHSEDAVNEMMNMIDFDGPCVNLVDEQQPEIPTEGEIQLSQFWYSQTLHKVCEETENQAIANKKAKMDKPDQTTGETVTEKPVIHNVVPISAVKGNREQKGKEICNESPIRKGRKSCVLDRTTTNTCTGRGPRRTIKLGDHLRSPYYRRAVDMKVTAEEKRYHEWAQAAVGVITDVVFSMSNGTKLTRMQLASLARQTLDDELSNPFIELTKKYDIFRRNLATTSCYDMEVMQFKNKDFIFFPIVDDTDYYLVVFSLKSGSTVIIDHRSWTDSGIDDIMEIYEPFVETLYDVMAKHLESVNHPPSVSLGGKKHEVLDMHWRNMEMSDEGGVFVMRHMETWMGDERSWKTGFGRDGHALKTQLLDLRKKYSAKIATSMLNATKDDTTKDYNGFHSMDPKRKADILKATSI</sequence>
<comment type="caution">
    <text evidence="1">The sequence shown here is derived from an EMBL/GenBank/DDBJ whole genome shotgun (WGS) entry which is preliminary data.</text>
</comment>
<dbReference type="EMBL" id="JARYMX010000006">
    <property type="protein sequence ID" value="KAJ9544486.1"/>
    <property type="molecule type" value="Genomic_DNA"/>
</dbReference>
<name>A0AA38SZ03_9ASTR</name>
<accession>A0AA38SZ03</accession>
<gene>
    <name evidence="1" type="ORF">OSB04_024193</name>
</gene>
<evidence type="ECO:0000313" key="1">
    <source>
        <dbReference type="EMBL" id="KAJ9544486.1"/>
    </source>
</evidence>
<protein>
    <recommendedName>
        <fullName evidence="3">Ubiquitin-like protease family profile domain-containing protein</fullName>
    </recommendedName>
</protein>
<reference evidence="1" key="1">
    <citation type="submission" date="2023-03" db="EMBL/GenBank/DDBJ databases">
        <title>Chromosome-scale reference genome and RAD-based genetic map of yellow starthistle (Centaurea solstitialis) reveal putative structural variation and QTLs associated with invader traits.</title>
        <authorList>
            <person name="Reatini B."/>
            <person name="Cang F.A."/>
            <person name="Jiang Q."/>
            <person name="Mckibben M.T.W."/>
            <person name="Barker M.S."/>
            <person name="Rieseberg L.H."/>
            <person name="Dlugosch K.M."/>
        </authorList>
    </citation>
    <scope>NUCLEOTIDE SEQUENCE</scope>
    <source>
        <strain evidence="1">CAN-66</strain>
        <tissue evidence="1">Leaf</tissue>
    </source>
</reference>
<keyword evidence="2" id="KW-1185">Reference proteome</keyword>
<dbReference type="AlphaFoldDB" id="A0AA38SZ03"/>
<dbReference type="Proteomes" id="UP001172457">
    <property type="component" value="Chromosome 6"/>
</dbReference>
<evidence type="ECO:0008006" key="3">
    <source>
        <dbReference type="Google" id="ProtNLM"/>
    </source>
</evidence>
<proteinExistence type="predicted"/>